<name>A0A2I2KIV3_9ACTN</name>
<evidence type="ECO:0000256" key="1">
    <source>
        <dbReference type="SAM" id="MobiDB-lite"/>
    </source>
</evidence>
<gene>
    <name evidence="2" type="ORF">FRACA_1040007</name>
</gene>
<reference evidence="2 3" key="1">
    <citation type="submission" date="2017-06" db="EMBL/GenBank/DDBJ databases">
        <authorList>
            <person name="Kim H.J."/>
            <person name="Triplett B.A."/>
        </authorList>
    </citation>
    <scope>NUCLEOTIDE SEQUENCE [LARGE SCALE GENOMIC DNA]</scope>
    <source>
        <strain evidence="2">FRACA_ARgP5</strain>
    </source>
</reference>
<keyword evidence="3" id="KW-1185">Reference proteome</keyword>
<accession>A0A2I2KIV3</accession>
<feature type="compositionally biased region" description="Basic residues" evidence="1">
    <location>
        <begin position="61"/>
        <end position="73"/>
    </location>
</feature>
<proteinExistence type="predicted"/>
<evidence type="ECO:0000313" key="3">
    <source>
        <dbReference type="Proteomes" id="UP000234331"/>
    </source>
</evidence>
<protein>
    <submittedName>
        <fullName evidence="2">Uncharacterized protein</fullName>
    </submittedName>
</protein>
<evidence type="ECO:0000313" key="2">
    <source>
        <dbReference type="EMBL" id="SNQ45602.1"/>
    </source>
</evidence>
<dbReference type="EMBL" id="FZMO01000007">
    <property type="protein sequence ID" value="SNQ45602.1"/>
    <property type="molecule type" value="Genomic_DNA"/>
</dbReference>
<feature type="region of interest" description="Disordered" evidence="1">
    <location>
        <begin position="22"/>
        <end position="73"/>
    </location>
</feature>
<dbReference type="Proteomes" id="UP000234331">
    <property type="component" value="Unassembled WGS sequence"/>
</dbReference>
<dbReference type="AlphaFoldDB" id="A0A2I2KIV3"/>
<sequence length="73" mass="7823">MAEHGSSWILARIRCYVRARGIRSVSPRDGQESFSRSGAGGNPARDERAGRAAGGSLSACRHGRGRPRSGRDK</sequence>
<organism evidence="2 3">
    <name type="scientific">Frankia canadensis</name>
    <dbReference type="NCBI Taxonomy" id="1836972"/>
    <lineage>
        <taxon>Bacteria</taxon>
        <taxon>Bacillati</taxon>
        <taxon>Actinomycetota</taxon>
        <taxon>Actinomycetes</taxon>
        <taxon>Frankiales</taxon>
        <taxon>Frankiaceae</taxon>
        <taxon>Frankia</taxon>
    </lineage>
</organism>